<organism evidence="1 2">
    <name type="scientific">Suricata suricatta</name>
    <name type="common">Meerkat</name>
    <dbReference type="NCBI Taxonomy" id="37032"/>
    <lineage>
        <taxon>Eukaryota</taxon>
        <taxon>Metazoa</taxon>
        <taxon>Chordata</taxon>
        <taxon>Craniata</taxon>
        <taxon>Vertebrata</taxon>
        <taxon>Euteleostomi</taxon>
        <taxon>Mammalia</taxon>
        <taxon>Eutheria</taxon>
        <taxon>Laurasiatheria</taxon>
        <taxon>Carnivora</taxon>
        <taxon>Feliformia</taxon>
        <taxon>Herpestidae</taxon>
        <taxon>Suricata</taxon>
    </lineage>
</organism>
<keyword evidence="2" id="KW-1185">Reference proteome</keyword>
<dbReference type="AlphaFoldDB" id="A0A673T0X7"/>
<accession>A0A673T0X7</accession>
<name>A0A673T0X7_SURSU</name>
<dbReference type="Proteomes" id="UP000472268">
    <property type="component" value="Chromosome 7"/>
</dbReference>
<sequence>SHSSQDPVVWGQNCSQIHHGDEGQVSTPRFLVNRTHIQLGVLGGDGVNGEDVQHRQLREEHLGGRRDLLLGLPQNFIVDGHRVQGPAFVGAGHFLPHRCEEALKKRKKIWRCLGAVRSGNKKEEA</sequence>
<proteinExistence type="predicted"/>
<evidence type="ECO:0000313" key="1">
    <source>
        <dbReference type="Ensembl" id="ENSSSUP00005005523.1"/>
    </source>
</evidence>
<reference evidence="1" key="3">
    <citation type="submission" date="2025-09" db="UniProtKB">
        <authorList>
            <consortium name="Ensembl"/>
        </authorList>
    </citation>
    <scope>IDENTIFICATION</scope>
</reference>
<protein>
    <submittedName>
        <fullName evidence="1">Uncharacterized protein</fullName>
    </submittedName>
</protein>
<dbReference type="Ensembl" id="ENSSSUT00005006393.1">
    <property type="protein sequence ID" value="ENSSSUP00005005523.1"/>
    <property type="gene ID" value="ENSSSUG00005003613.1"/>
</dbReference>
<reference evidence="1 2" key="1">
    <citation type="submission" date="2019-05" db="EMBL/GenBank/DDBJ databases">
        <title>A Chromosome-scale Meerkat (S. suricatta) Genome Assembly.</title>
        <authorList>
            <person name="Dudchenko O."/>
            <person name="Lieberman Aiden E."/>
            <person name="Tung J."/>
            <person name="Barreiro L.B."/>
            <person name="Clutton-Brock T.H."/>
        </authorList>
    </citation>
    <scope>NUCLEOTIDE SEQUENCE [LARGE SCALE GENOMIC DNA]</scope>
</reference>
<reference evidence="1" key="2">
    <citation type="submission" date="2025-08" db="UniProtKB">
        <authorList>
            <consortium name="Ensembl"/>
        </authorList>
    </citation>
    <scope>IDENTIFICATION</scope>
</reference>
<evidence type="ECO:0000313" key="2">
    <source>
        <dbReference type="Proteomes" id="UP000472268"/>
    </source>
</evidence>